<evidence type="ECO:0000256" key="1">
    <source>
        <dbReference type="ARBA" id="ARBA00001593"/>
    </source>
</evidence>
<dbReference type="RefSeq" id="XP_068359336.1">
    <property type="nucleotide sequence ID" value="XM_068504587.1"/>
</dbReference>
<evidence type="ECO:0000256" key="6">
    <source>
        <dbReference type="ARBA" id="ARBA00022741"/>
    </source>
</evidence>
<dbReference type="InterPro" id="IPR000014">
    <property type="entry name" value="PAS"/>
</dbReference>
<keyword evidence="11" id="KW-0456">Lyase</keyword>
<dbReference type="GO" id="GO:0035556">
    <property type="term" value="P:intracellular signal transduction"/>
    <property type="evidence" value="ECO:0007669"/>
    <property type="project" value="InterPro"/>
</dbReference>
<dbReference type="OrthoDB" id="60033at2759"/>
<keyword evidence="6" id="KW-0547">Nucleotide-binding</keyword>
<dbReference type="CDD" id="cd07302">
    <property type="entry name" value="CHD"/>
    <property type="match status" value="1"/>
</dbReference>
<evidence type="ECO:0000313" key="17">
    <source>
        <dbReference type="Proteomes" id="UP000179807"/>
    </source>
</evidence>
<keyword evidence="7" id="KW-0067">ATP-binding</keyword>
<feature type="transmembrane region" description="Helical" evidence="13">
    <location>
        <begin position="253"/>
        <end position="274"/>
    </location>
</feature>
<feature type="transmembrane region" description="Helical" evidence="13">
    <location>
        <begin position="230"/>
        <end position="247"/>
    </location>
</feature>
<feature type="compositionally biased region" description="Polar residues" evidence="12">
    <location>
        <begin position="1715"/>
        <end position="1740"/>
    </location>
</feature>
<dbReference type="SMART" id="SM00044">
    <property type="entry name" value="CYCc"/>
    <property type="match status" value="1"/>
</dbReference>
<sequence length="1824" mass="208046">MSVADGKLTLSLMSTVTHSSVASSVVTFQDTKLEIIHAHETSFIEKFLFPLLSETNRTASPITLLKLFEYFFLMIQIYLIGQFRLVSGLADSKVLEIVNNIFFLGFSGNFSDFFIQLIVIIVLNFLTAVFLIISSTIYNNKHEISKPLLVIIRIWNGSLFNLLIIPITIFTFSTFGLLGEDHSVLHVFYCIAAIICQLFSIYHYYSVNLLLNRSPYLSSTLINMWHPDQFYYMIHILAISAGVGIIMKNSENYMKIIPNLIYICSFPFFVYQFWYENFSCVFFNALFFSAPLAGALSSIFSMINQIKPNTINIMIFALTPIAFLILCTVISAILMCYRRKIIKKQLRYPAYDMSDKHKQSYLDRLGINTLNLAFMYLQIGLENASDLFIDWSLHQYLLEKFADSNELLTVMAWFVSFFPSETHLMHAFIMRVSQMNSPSTYDKALFVQLHRVHIFRQSSACKEASVDYKRLHNLTEMLIAQYTNFWATIQTSSNDFTDGFYERITTMRLEADSSWAEVIDKYPNNSRFAHEYSRYLLEGRCRYKNGFRWHNRAMALEKGKRLENDQIFHHFITMYPLYIKNHIVDNQGVLSPINKRQSTDLSASSELMLGINHSLSDTKSSSSDSYDDDSEPEHIIPQSQLKLALERSVNVLSSPNIHRVWVSAIIRLILMLAYSAICFGLVSSLFHTKDRFFDCFRYFAKTTHYLGIASHNLIWYWAQALNSNTMSYSSLSDYIGPTFYFYNNDFETDLSKEIYNLTSMSLSYYSDMSFQMYKEKFTTSSEMINLTKFLSSNKIDNNVCYINRIKVENQPTTFEFDIKTEPETITPDFLIRFTLMNMLNLSLHNTSIRQYWSSNINFCTLVYQHWDLYEKFTELIMNVLPLFNTTLSSYYEENETSSYLFMNISDSVPDKYEQSSDELDSNDLTKSLDLITNVIIAFTPLVCMSLILPLVIFLSVGVRQEWQEYTDILKEFPASECEKAASLESHNARHLKDHEKKAIIQDSKGINIPSWLPNFISSFIVIAVLLTLGLLSRSQTQDILYTVETLVLVSHVQNSLYTMGTDAIFLLLMVEIDKGLYPADFTLELEKYISMENITEHLKREIDIFTITNNMIYYGGPTLPGSIGRTSSFASIKFEEKCTPDYDSRFIIDYYNCISYENLIMYYTQIIRAILDSPEHYSLNSGVIYNLAFLLRTRLSSDFNDIIDNYEQLFYDKRRYFMILAIIFLVVAEFACAIAFIFDFLVIGRINNAIETFKDLVLRIDPISFVQNHKIISLIYGKDRSMNQKITSATHAIYNMSSDGMISLNKDRAIESINPGGTKIFGFTPEQMFGQQISIFLPDRREENASFYSAIQQMVDGQIPLLYTGNVIGLRDNESIVPLKITLIGYGANNKFAETFDIMVKDQTEETKLKKSLEKAKKQSEVLLFQMLPQAIISKMSAGEKNISFTVKSASIVFVDIEKFSIYIASMNPAELLKNVKLIVNAYDSLLKKYFLLTKIKLMGDCYMVASGLFDCDTAVTMHANQALFFALDCLDAIEDINMKLNSNLQVRIGVNSGGPIISAVFGSERPVFDILGEPILVATKLQRTGVPGTVHISQSTYDLVATNPFSFEPTETLEYSPGKYIPTYCVHQRPRLSHENSSSIELFKVEEIALQLVSTDDIDDQNAEPSQPMMPSAAPVLNDRPPSRLSKDLSNSVFNMNASKLEMIEEGNEQAVSNTGISANNNGNDTIPENGDTSTAEGENQSNSAQSNLNAEKSESVTDEPKEEQSEESNGKLSGQSNEAESEKSKSEISFNSSVNLDADFIADRMKRGKTALRIEEGQVSPE</sequence>
<feature type="compositionally biased region" description="Basic and acidic residues" evidence="12">
    <location>
        <begin position="1753"/>
        <end position="1765"/>
    </location>
</feature>
<evidence type="ECO:0000256" key="7">
    <source>
        <dbReference type="ARBA" id="ARBA00022840"/>
    </source>
</evidence>
<dbReference type="GO" id="GO:0005886">
    <property type="term" value="C:plasma membrane"/>
    <property type="evidence" value="ECO:0007669"/>
    <property type="project" value="TreeGrafter"/>
</dbReference>
<evidence type="ECO:0000259" key="14">
    <source>
        <dbReference type="PROSITE" id="PS50112"/>
    </source>
</evidence>
<comment type="subcellular location">
    <subcellularLocation>
        <location evidence="2">Membrane</location>
        <topology evidence="2">Multi-pass membrane protein</topology>
    </subcellularLocation>
</comment>
<feature type="transmembrane region" description="Helical" evidence="13">
    <location>
        <begin position="113"/>
        <end position="138"/>
    </location>
</feature>
<evidence type="ECO:0000256" key="5">
    <source>
        <dbReference type="ARBA" id="ARBA00022723"/>
    </source>
</evidence>
<dbReference type="Gene3D" id="3.30.70.1230">
    <property type="entry name" value="Nucleotide cyclase"/>
    <property type="match status" value="1"/>
</dbReference>
<feature type="region of interest" description="Disordered" evidence="12">
    <location>
        <begin position="1660"/>
        <end position="1690"/>
    </location>
</feature>
<evidence type="ECO:0000256" key="8">
    <source>
        <dbReference type="ARBA" id="ARBA00022842"/>
    </source>
</evidence>
<evidence type="ECO:0000256" key="9">
    <source>
        <dbReference type="ARBA" id="ARBA00022989"/>
    </source>
</evidence>
<dbReference type="GO" id="GO:0046872">
    <property type="term" value="F:metal ion binding"/>
    <property type="evidence" value="ECO:0007669"/>
    <property type="project" value="UniProtKB-KW"/>
</dbReference>
<feature type="transmembrane region" description="Helical" evidence="13">
    <location>
        <begin position="184"/>
        <end position="205"/>
    </location>
</feature>
<evidence type="ECO:0000256" key="2">
    <source>
        <dbReference type="ARBA" id="ARBA00004141"/>
    </source>
</evidence>
<keyword evidence="4 13" id="KW-0812">Transmembrane</keyword>
<gene>
    <name evidence="16" type="ORF">TRFO_25819</name>
</gene>
<dbReference type="EC" id="4.6.1.1" evidence="3"/>
<evidence type="ECO:0000256" key="13">
    <source>
        <dbReference type="SAM" id="Phobius"/>
    </source>
</evidence>
<dbReference type="Gene3D" id="3.30.450.20">
    <property type="entry name" value="PAS domain"/>
    <property type="match status" value="1"/>
</dbReference>
<evidence type="ECO:0000313" key="16">
    <source>
        <dbReference type="EMBL" id="OHT06200.1"/>
    </source>
</evidence>
<evidence type="ECO:0000256" key="3">
    <source>
        <dbReference type="ARBA" id="ARBA00012201"/>
    </source>
</evidence>
<dbReference type="CDD" id="cd00130">
    <property type="entry name" value="PAS"/>
    <property type="match status" value="1"/>
</dbReference>
<protein>
    <recommendedName>
        <fullName evidence="3">adenylate cyclase</fullName>
        <ecNumber evidence="3">4.6.1.1</ecNumber>
    </recommendedName>
</protein>
<evidence type="ECO:0000259" key="15">
    <source>
        <dbReference type="PROSITE" id="PS50125"/>
    </source>
</evidence>
<dbReference type="GO" id="GO:0004016">
    <property type="term" value="F:adenylate cyclase activity"/>
    <property type="evidence" value="ECO:0007669"/>
    <property type="project" value="UniProtKB-EC"/>
</dbReference>
<feature type="compositionally biased region" description="Low complexity" evidence="12">
    <location>
        <begin position="1741"/>
        <end position="1752"/>
    </location>
</feature>
<dbReference type="PROSITE" id="PS50112">
    <property type="entry name" value="PAS"/>
    <property type="match status" value="1"/>
</dbReference>
<keyword evidence="10 13" id="KW-0472">Membrane</keyword>
<dbReference type="EMBL" id="MLAK01000733">
    <property type="protein sequence ID" value="OHT06200.1"/>
    <property type="molecule type" value="Genomic_DNA"/>
</dbReference>
<dbReference type="GeneID" id="94839291"/>
<dbReference type="GO" id="GO:0007189">
    <property type="term" value="P:adenylate cyclase-activating G protein-coupled receptor signaling pathway"/>
    <property type="evidence" value="ECO:0007669"/>
    <property type="project" value="TreeGrafter"/>
</dbReference>
<dbReference type="SUPFAM" id="SSF55785">
    <property type="entry name" value="PYP-like sensor domain (PAS domain)"/>
    <property type="match status" value="1"/>
</dbReference>
<feature type="transmembrane region" description="Helical" evidence="13">
    <location>
        <begin position="934"/>
        <end position="956"/>
    </location>
</feature>
<reference evidence="16" key="1">
    <citation type="submission" date="2016-10" db="EMBL/GenBank/DDBJ databases">
        <authorList>
            <person name="Benchimol M."/>
            <person name="Almeida L.G."/>
            <person name="Vasconcelos A.T."/>
            <person name="Perreira-Neves A."/>
            <person name="Rosa I.A."/>
            <person name="Tasca T."/>
            <person name="Bogo M.R."/>
            <person name="de Souza W."/>
        </authorList>
    </citation>
    <scope>NUCLEOTIDE SEQUENCE [LARGE SCALE GENOMIC DNA]</scope>
    <source>
        <strain evidence="16">K</strain>
    </source>
</reference>
<organism evidence="16 17">
    <name type="scientific">Tritrichomonas foetus</name>
    <dbReference type="NCBI Taxonomy" id="1144522"/>
    <lineage>
        <taxon>Eukaryota</taxon>
        <taxon>Metamonada</taxon>
        <taxon>Parabasalia</taxon>
        <taxon>Tritrichomonadida</taxon>
        <taxon>Tritrichomonadidae</taxon>
        <taxon>Tritrichomonas</taxon>
    </lineage>
</organism>
<evidence type="ECO:0000256" key="11">
    <source>
        <dbReference type="ARBA" id="ARBA00023239"/>
    </source>
</evidence>
<dbReference type="GO" id="GO:0005524">
    <property type="term" value="F:ATP binding"/>
    <property type="evidence" value="ECO:0007669"/>
    <property type="project" value="UniProtKB-KW"/>
</dbReference>
<feature type="transmembrane region" description="Helical" evidence="13">
    <location>
        <begin position="1216"/>
        <end position="1238"/>
    </location>
</feature>
<keyword evidence="9 13" id="KW-1133">Transmembrane helix</keyword>
<feature type="transmembrane region" description="Helical" evidence="13">
    <location>
        <begin position="698"/>
        <end position="718"/>
    </location>
</feature>
<evidence type="ECO:0000256" key="4">
    <source>
        <dbReference type="ARBA" id="ARBA00022692"/>
    </source>
</evidence>
<dbReference type="SMART" id="SM00091">
    <property type="entry name" value="PAS"/>
    <property type="match status" value="1"/>
</dbReference>
<dbReference type="InterPro" id="IPR035965">
    <property type="entry name" value="PAS-like_dom_sf"/>
</dbReference>
<name>A0A1J4K5P6_9EUKA</name>
<comment type="catalytic activity">
    <reaction evidence="1">
        <text>ATP = 3',5'-cyclic AMP + diphosphate</text>
        <dbReference type="Rhea" id="RHEA:15389"/>
        <dbReference type="ChEBI" id="CHEBI:30616"/>
        <dbReference type="ChEBI" id="CHEBI:33019"/>
        <dbReference type="ChEBI" id="CHEBI:58165"/>
        <dbReference type="EC" id="4.6.1.1"/>
    </reaction>
</comment>
<feature type="transmembrane region" description="Helical" evidence="13">
    <location>
        <begin position="67"/>
        <end position="85"/>
    </location>
</feature>
<dbReference type="VEuPathDB" id="TrichDB:TRFO_25819"/>
<dbReference type="NCBIfam" id="TIGR00229">
    <property type="entry name" value="sensory_box"/>
    <property type="match status" value="1"/>
</dbReference>
<dbReference type="PROSITE" id="PS50125">
    <property type="entry name" value="GUANYLATE_CYCLASE_2"/>
    <property type="match status" value="1"/>
</dbReference>
<dbReference type="PANTHER" id="PTHR45627:SF12">
    <property type="entry name" value="ADENYLATE CYCLASE TYPE 2"/>
    <property type="match status" value="1"/>
</dbReference>
<dbReference type="Proteomes" id="UP000179807">
    <property type="component" value="Unassembled WGS sequence"/>
</dbReference>
<feature type="transmembrane region" description="Helical" evidence="13">
    <location>
        <begin position="281"/>
        <end position="303"/>
    </location>
</feature>
<dbReference type="InterPro" id="IPR029787">
    <property type="entry name" value="Nucleotide_cyclase"/>
</dbReference>
<keyword evidence="5" id="KW-0479">Metal-binding</keyword>
<dbReference type="SUPFAM" id="SSF55073">
    <property type="entry name" value="Nucleotide cyclase"/>
    <property type="match status" value="1"/>
</dbReference>
<feature type="transmembrane region" description="Helical" evidence="13">
    <location>
        <begin position="664"/>
        <end position="686"/>
    </location>
</feature>
<feature type="transmembrane region" description="Helical" evidence="13">
    <location>
        <begin position="1011"/>
        <end position="1031"/>
    </location>
</feature>
<dbReference type="InterPro" id="IPR001054">
    <property type="entry name" value="A/G_cyclase"/>
</dbReference>
<dbReference type="Pfam" id="PF13426">
    <property type="entry name" value="PAS_9"/>
    <property type="match status" value="1"/>
</dbReference>
<dbReference type="PANTHER" id="PTHR45627">
    <property type="entry name" value="ADENYLATE CYCLASE TYPE 1"/>
    <property type="match status" value="1"/>
</dbReference>
<keyword evidence="8" id="KW-0460">Magnesium</keyword>
<feature type="region of interest" description="Disordered" evidence="12">
    <location>
        <begin position="1715"/>
        <end position="1803"/>
    </location>
</feature>
<dbReference type="Pfam" id="PF00211">
    <property type="entry name" value="Guanylate_cyc"/>
    <property type="match status" value="1"/>
</dbReference>
<dbReference type="GO" id="GO:0009190">
    <property type="term" value="P:cyclic nucleotide biosynthetic process"/>
    <property type="evidence" value="ECO:0007669"/>
    <property type="project" value="InterPro"/>
</dbReference>
<feature type="domain" description="Guanylate cyclase" evidence="15">
    <location>
        <begin position="1451"/>
        <end position="1583"/>
    </location>
</feature>
<proteinExistence type="predicted"/>
<feature type="domain" description="PAS" evidence="14">
    <location>
        <begin position="1278"/>
        <end position="1358"/>
    </location>
</feature>
<comment type="caution">
    <text evidence="16">The sequence shown here is derived from an EMBL/GenBank/DDBJ whole genome shotgun (WGS) entry which is preliminary data.</text>
</comment>
<feature type="transmembrane region" description="Helical" evidence="13">
    <location>
        <begin position="159"/>
        <end position="178"/>
    </location>
</feature>
<feature type="transmembrane region" description="Helical" evidence="13">
    <location>
        <begin position="315"/>
        <end position="337"/>
    </location>
</feature>
<accession>A0A1J4K5P6</accession>
<evidence type="ECO:0000256" key="10">
    <source>
        <dbReference type="ARBA" id="ARBA00023136"/>
    </source>
</evidence>
<keyword evidence="17" id="KW-1185">Reference proteome</keyword>
<evidence type="ECO:0000256" key="12">
    <source>
        <dbReference type="SAM" id="MobiDB-lite"/>
    </source>
</evidence>